<comment type="pathway">
    <text evidence="8">Carbohydrate acid metabolism; tartrate degradation; 2-hydroxy-3-oxosuccinate from meso-tartrate: step 1/1.</text>
</comment>
<dbReference type="GO" id="GO:0046553">
    <property type="term" value="F:D-malate dehydrogenase (decarboxylating) (NAD+) activity"/>
    <property type="evidence" value="ECO:0007669"/>
    <property type="project" value="UniProtKB-EC"/>
</dbReference>
<dbReference type="GO" id="GO:0050319">
    <property type="term" value="F:tartrate decarboxylase activity"/>
    <property type="evidence" value="ECO:0007669"/>
    <property type="project" value="UniProtKB-EC"/>
</dbReference>
<keyword evidence="24" id="KW-1185">Reference proteome</keyword>
<evidence type="ECO:0000256" key="5">
    <source>
        <dbReference type="ARBA" id="ARBA00004033"/>
    </source>
</evidence>
<comment type="catalytic activity">
    <reaction evidence="19">
        <text>(2R,3S)-tartrate + NAD(+) = 2-hydroxy-3-oxosuccinate + NADH + H(+)</text>
        <dbReference type="Rhea" id="RHEA:16457"/>
        <dbReference type="ChEBI" id="CHEBI:15378"/>
        <dbReference type="ChEBI" id="CHEBI:30928"/>
        <dbReference type="ChEBI" id="CHEBI:57540"/>
        <dbReference type="ChEBI" id="CHEBI:57945"/>
        <dbReference type="ChEBI" id="CHEBI:58265"/>
        <dbReference type="EC" id="1.1.1.93"/>
    </reaction>
</comment>
<evidence type="ECO:0000256" key="18">
    <source>
        <dbReference type="ARBA" id="ARBA00048069"/>
    </source>
</evidence>
<evidence type="ECO:0000256" key="20">
    <source>
        <dbReference type="ARBA" id="ARBA00049301"/>
    </source>
</evidence>
<dbReference type="Gene3D" id="3.40.718.10">
    <property type="entry name" value="Isopropylmalate Dehydrogenase"/>
    <property type="match status" value="1"/>
</dbReference>
<accession>A0A1G6MDF9</accession>
<protein>
    <recommendedName>
        <fullName evidence="17">D-malate dehydrogenase [decarboxylating]</fullName>
        <ecNumber evidence="11">1.1.1.83</ecNumber>
        <ecNumber evidence="12">1.1.1.93</ecNumber>
        <ecNumber evidence="10">4.1.1.73</ecNumber>
    </recommendedName>
</protein>
<keyword evidence="14" id="KW-0560">Oxidoreductase</keyword>
<evidence type="ECO:0000256" key="19">
    <source>
        <dbReference type="ARBA" id="ARBA00048855"/>
    </source>
</evidence>
<evidence type="ECO:0000256" key="3">
    <source>
        <dbReference type="ARBA" id="ARBA00001946"/>
    </source>
</evidence>
<evidence type="ECO:0000256" key="8">
    <source>
        <dbReference type="ARBA" id="ARBA00005110"/>
    </source>
</evidence>
<evidence type="ECO:0000313" key="24">
    <source>
        <dbReference type="Proteomes" id="UP000198925"/>
    </source>
</evidence>
<comment type="similarity">
    <text evidence="9">Belongs to the isocitrate and isopropylmalate dehydrogenases family.</text>
</comment>
<evidence type="ECO:0000256" key="15">
    <source>
        <dbReference type="ARBA" id="ARBA00023027"/>
    </source>
</evidence>
<comment type="cofactor">
    <cofactor evidence="2">
        <name>Mn(2+)</name>
        <dbReference type="ChEBI" id="CHEBI:29035"/>
    </cofactor>
</comment>
<evidence type="ECO:0000256" key="2">
    <source>
        <dbReference type="ARBA" id="ARBA00001936"/>
    </source>
</evidence>
<comment type="pathway">
    <text evidence="7">Carbohydrate acid metabolism; tartrate degradation; 2-hydroxy-3-oxosuccinate from L-tartrate: step 1/1.</text>
</comment>
<evidence type="ECO:0000259" key="22">
    <source>
        <dbReference type="SMART" id="SM01329"/>
    </source>
</evidence>
<evidence type="ECO:0000256" key="13">
    <source>
        <dbReference type="ARBA" id="ARBA00022723"/>
    </source>
</evidence>
<evidence type="ECO:0000256" key="12">
    <source>
        <dbReference type="ARBA" id="ARBA00013144"/>
    </source>
</evidence>
<dbReference type="UniPathway" id="UPA00839">
    <property type="reaction ID" value="UER00800"/>
</dbReference>
<comment type="catalytic activity">
    <reaction evidence="1">
        <text>(2R,3R)-tartrate + H(+) = (R)-glycerate + CO2</text>
        <dbReference type="Rhea" id="RHEA:13317"/>
        <dbReference type="ChEBI" id="CHEBI:15378"/>
        <dbReference type="ChEBI" id="CHEBI:16526"/>
        <dbReference type="ChEBI" id="CHEBI:16659"/>
        <dbReference type="ChEBI" id="CHEBI:30924"/>
        <dbReference type="EC" id="4.1.1.73"/>
    </reaction>
</comment>
<comment type="catalytic activity">
    <reaction evidence="21">
        <text>tartrate + NAD(+) = 2-hydroxy-3-oxosuccinate + NADH + H(+)</text>
        <dbReference type="Rhea" id="RHEA:18853"/>
        <dbReference type="ChEBI" id="CHEBI:15378"/>
        <dbReference type="ChEBI" id="CHEBI:30929"/>
        <dbReference type="ChEBI" id="CHEBI:57540"/>
        <dbReference type="ChEBI" id="CHEBI:57945"/>
        <dbReference type="ChEBI" id="CHEBI:58265"/>
        <dbReference type="EC" id="1.1.1.93"/>
    </reaction>
</comment>
<dbReference type="InterPro" id="IPR019818">
    <property type="entry name" value="IsoCit/isopropylmalate_DH_CS"/>
</dbReference>
<gene>
    <name evidence="23" type="ORF">SAMN04487779_10011166</name>
</gene>
<feature type="domain" description="Isopropylmalate dehydrogenase-like" evidence="22">
    <location>
        <begin position="8"/>
        <end position="351"/>
    </location>
</feature>
<comment type="cofactor">
    <cofactor evidence="3">
        <name>Mg(2+)</name>
        <dbReference type="ChEBI" id="CHEBI:18420"/>
    </cofactor>
</comment>
<dbReference type="GO" id="GO:0000287">
    <property type="term" value="F:magnesium ion binding"/>
    <property type="evidence" value="ECO:0007669"/>
    <property type="project" value="InterPro"/>
</dbReference>
<dbReference type="PROSITE" id="PS00470">
    <property type="entry name" value="IDH_IMDH"/>
    <property type="match status" value="1"/>
</dbReference>
<evidence type="ECO:0000256" key="17">
    <source>
        <dbReference type="ARBA" id="ARBA00030902"/>
    </source>
</evidence>
<dbReference type="STRING" id="938405.SAMN02927895_01532"/>
<comment type="catalytic activity">
    <reaction evidence="20">
        <text>(R)-malate + NAD(+) = pyruvate + CO2 + NADH</text>
        <dbReference type="Rhea" id="RHEA:18365"/>
        <dbReference type="ChEBI" id="CHEBI:15361"/>
        <dbReference type="ChEBI" id="CHEBI:15588"/>
        <dbReference type="ChEBI" id="CHEBI:16526"/>
        <dbReference type="ChEBI" id="CHEBI:57540"/>
        <dbReference type="ChEBI" id="CHEBI:57945"/>
        <dbReference type="EC" id="1.1.1.83"/>
    </reaction>
</comment>
<evidence type="ECO:0000256" key="7">
    <source>
        <dbReference type="ARBA" id="ARBA00004981"/>
    </source>
</evidence>
<dbReference type="Proteomes" id="UP000198925">
    <property type="component" value="Unassembled WGS sequence"/>
</dbReference>
<dbReference type="EC" id="1.1.1.93" evidence="12"/>
<dbReference type="InterPro" id="IPR050501">
    <property type="entry name" value="ICDH/IPMDH"/>
</dbReference>
<dbReference type="NCBIfam" id="NF002898">
    <property type="entry name" value="PRK03437.1"/>
    <property type="match status" value="1"/>
</dbReference>
<evidence type="ECO:0000256" key="10">
    <source>
        <dbReference type="ARBA" id="ARBA00012223"/>
    </source>
</evidence>
<dbReference type="GO" id="GO:0051287">
    <property type="term" value="F:NAD binding"/>
    <property type="evidence" value="ECO:0007669"/>
    <property type="project" value="InterPro"/>
</dbReference>
<comment type="cofactor">
    <cofactor evidence="4">
        <name>K(+)</name>
        <dbReference type="ChEBI" id="CHEBI:29103"/>
    </cofactor>
</comment>
<dbReference type="InterPro" id="IPR024084">
    <property type="entry name" value="IsoPropMal-DH-like_dom"/>
</dbReference>
<comment type="function">
    <text evidence="5">Has multiple catalytic activities. Apart from catalyzing the oxidation of (+)-tartrate to oxaloglycolate, also converts meso-tartrate to D-glycerate and catalyzes the oxidative decarboxylation of D-malate to pyruvate.</text>
</comment>
<evidence type="ECO:0000256" key="4">
    <source>
        <dbReference type="ARBA" id="ARBA00001958"/>
    </source>
</evidence>
<evidence type="ECO:0000256" key="16">
    <source>
        <dbReference type="ARBA" id="ARBA00023211"/>
    </source>
</evidence>
<dbReference type="Pfam" id="PF00180">
    <property type="entry name" value="Iso_dh"/>
    <property type="match status" value="1"/>
</dbReference>
<dbReference type="SUPFAM" id="SSF53659">
    <property type="entry name" value="Isocitrate/Isopropylmalate dehydrogenase-like"/>
    <property type="match status" value="1"/>
</dbReference>
<sequence>MSTPRKHRIAVIPGDGIGKETTPEGLRVLDAAARRFGFELELKHYDWSCETYAQTGKMMPDDGLDQLRDSDSVFLGAVGWPGVPDHVSLWGLLIPIRRGFDQYVSLRPCKLLPGSKSPLANRGPEDIDFYVVRENTEGEYSSIGGRMFPGTDREFVSQQSVLTRIGCDRIMKYAFELAMTRKRKKVTSATKSNGITFTMPYWDERFAEMATNYPEVTTDQFHIDILCAHFVQHPDWFDVVVGSNLFGDILSDLGPAVAGSIGIAASANINPEKAYPSMFEPVHGSAPDIAGKWIANPIGQIWSGAMMLEHLGEKAAADAIVQTIERLLAEGGPRTRDMGGQAGTVDVGKAIAEAVARA</sequence>
<dbReference type="AlphaFoldDB" id="A0A1G6MDF9"/>
<evidence type="ECO:0000256" key="14">
    <source>
        <dbReference type="ARBA" id="ARBA00023002"/>
    </source>
</evidence>
<proteinExistence type="inferred from homology"/>
<evidence type="ECO:0000256" key="6">
    <source>
        <dbReference type="ARBA" id="ARBA00004803"/>
    </source>
</evidence>
<dbReference type="InterPro" id="IPR011829">
    <property type="entry name" value="TTC_DH"/>
</dbReference>
<comment type="pathway">
    <text evidence="6">Carbohydrate acid metabolism; tartrate degradation; D-glycerate from L-tartrate: step 1/1.</text>
</comment>
<dbReference type="EMBL" id="FMZX01000001">
    <property type="protein sequence ID" value="SDC53026.1"/>
    <property type="molecule type" value="Genomic_DNA"/>
</dbReference>
<evidence type="ECO:0000256" key="21">
    <source>
        <dbReference type="ARBA" id="ARBA00049377"/>
    </source>
</evidence>
<evidence type="ECO:0000313" key="23">
    <source>
        <dbReference type="EMBL" id="SDC53026.1"/>
    </source>
</evidence>
<dbReference type="EC" id="1.1.1.83" evidence="11"/>
<reference evidence="23 24" key="1">
    <citation type="submission" date="2016-10" db="EMBL/GenBank/DDBJ databases">
        <authorList>
            <person name="de Groot N.N."/>
        </authorList>
    </citation>
    <scope>NUCLEOTIDE SEQUENCE [LARGE SCALE GENOMIC DNA]</scope>
    <source>
        <strain evidence="23 24">CPCC 100156</strain>
    </source>
</reference>
<keyword evidence="16" id="KW-0464">Manganese</keyword>
<dbReference type="RefSeq" id="WP_090661283.1">
    <property type="nucleotide sequence ID" value="NZ_FMZX01000001.1"/>
</dbReference>
<dbReference type="PANTHER" id="PTHR43275">
    <property type="entry name" value="D-MALATE DEHYDROGENASE [DECARBOXYLATING]"/>
    <property type="match status" value="1"/>
</dbReference>
<organism evidence="23 24">
    <name type="scientific">Belnapia rosea</name>
    <dbReference type="NCBI Taxonomy" id="938405"/>
    <lineage>
        <taxon>Bacteria</taxon>
        <taxon>Pseudomonadati</taxon>
        <taxon>Pseudomonadota</taxon>
        <taxon>Alphaproteobacteria</taxon>
        <taxon>Acetobacterales</taxon>
        <taxon>Roseomonadaceae</taxon>
        <taxon>Belnapia</taxon>
    </lineage>
</organism>
<evidence type="ECO:0000256" key="11">
    <source>
        <dbReference type="ARBA" id="ARBA00013126"/>
    </source>
</evidence>
<keyword evidence="13" id="KW-0479">Metal-binding</keyword>
<dbReference type="PANTHER" id="PTHR43275:SF1">
    <property type="entry name" value="D-MALATE DEHYDROGENASE [DECARBOXYLATING]"/>
    <property type="match status" value="1"/>
</dbReference>
<evidence type="ECO:0000256" key="9">
    <source>
        <dbReference type="ARBA" id="ARBA00007769"/>
    </source>
</evidence>
<comment type="catalytic activity">
    <reaction evidence="18">
        <text>(2R,3R)-tartrate + NAD(+) = 2-hydroxy-3-oxosuccinate + NADH + H(+)</text>
        <dbReference type="Rhea" id="RHEA:15209"/>
        <dbReference type="ChEBI" id="CHEBI:15378"/>
        <dbReference type="ChEBI" id="CHEBI:30924"/>
        <dbReference type="ChEBI" id="CHEBI:57540"/>
        <dbReference type="ChEBI" id="CHEBI:57945"/>
        <dbReference type="ChEBI" id="CHEBI:58265"/>
        <dbReference type="EC" id="1.1.1.93"/>
    </reaction>
</comment>
<name>A0A1G6MDF9_9PROT</name>
<dbReference type="EC" id="4.1.1.73" evidence="10"/>
<dbReference type="SMART" id="SM01329">
    <property type="entry name" value="Iso_dh"/>
    <property type="match status" value="1"/>
</dbReference>
<keyword evidence="15" id="KW-0520">NAD</keyword>
<dbReference type="GO" id="GO:0009027">
    <property type="term" value="F:tartrate dehydrogenase activity"/>
    <property type="evidence" value="ECO:0007669"/>
    <property type="project" value="UniProtKB-EC"/>
</dbReference>
<evidence type="ECO:0000256" key="1">
    <source>
        <dbReference type="ARBA" id="ARBA00001421"/>
    </source>
</evidence>
<dbReference type="NCBIfam" id="TIGR02089">
    <property type="entry name" value="TTC"/>
    <property type="match status" value="1"/>
</dbReference>